<keyword evidence="3 6" id="KW-0812">Transmembrane</keyword>
<evidence type="ECO:0000256" key="2">
    <source>
        <dbReference type="ARBA" id="ARBA00022475"/>
    </source>
</evidence>
<evidence type="ECO:0000313" key="7">
    <source>
        <dbReference type="EMBL" id="ADW68698.1"/>
    </source>
</evidence>
<dbReference type="EMBL" id="CP002480">
    <property type="protein sequence ID" value="ADW68698.1"/>
    <property type="molecule type" value="Genomic_DNA"/>
</dbReference>
<keyword evidence="2" id="KW-1003">Cell membrane</keyword>
<evidence type="ECO:0000256" key="1">
    <source>
        <dbReference type="ARBA" id="ARBA00004651"/>
    </source>
</evidence>
<dbReference type="GO" id="GO:0005886">
    <property type="term" value="C:plasma membrane"/>
    <property type="evidence" value="ECO:0007669"/>
    <property type="project" value="UniProtKB-SubCell"/>
</dbReference>
<protein>
    <submittedName>
        <fullName evidence="7">Small multidrug resistance protein</fullName>
    </submittedName>
</protein>
<dbReference type="KEGG" id="acm:AciX9_1646"/>
<dbReference type="STRING" id="1198114.AciX9_1646"/>
<evidence type="ECO:0000313" key="8">
    <source>
        <dbReference type="Proteomes" id="UP000000343"/>
    </source>
</evidence>
<evidence type="ECO:0000256" key="5">
    <source>
        <dbReference type="ARBA" id="ARBA00023136"/>
    </source>
</evidence>
<dbReference type="PANTHER" id="PTHR30561:SF9">
    <property type="entry name" value="4-AMINO-4-DEOXY-L-ARABINOSE-PHOSPHOUNDECAPRENOL FLIPPASE SUBUNIT ARNF-RELATED"/>
    <property type="match status" value="1"/>
</dbReference>
<dbReference type="OrthoDB" id="120796at2"/>
<dbReference type="RefSeq" id="WP_013580017.1">
    <property type="nucleotide sequence ID" value="NC_015064.1"/>
</dbReference>
<dbReference type="PANTHER" id="PTHR30561">
    <property type="entry name" value="SMR FAMILY PROTON-DEPENDENT DRUG EFFLUX TRANSPORTER SUGE"/>
    <property type="match status" value="1"/>
</dbReference>
<dbReference type="Gene3D" id="1.10.3730.20">
    <property type="match status" value="1"/>
</dbReference>
<dbReference type="InterPro" id="IPR037185">
    <property type="entry name" value="EmrE-like"/>
</dbReference>
<gene>
    <name evidence="7" type="ordered locus">AciX9_1646</name>
</gene>
<dbReference type="AlphaFoldDB" id="E8WY71"/>
<dbReference type="SUPFAM" id="SSF103481">
    <property type="entry name" value="Multidrug resistance efflux transporter EmrE"/>
    <property type="match status" value="1"/>
</dbReference>
<dbReference type="eggNOG" id="COG2510">
    <property type="taxonomic scope" value="Bacteria"/>
</dbReference>
<evidence type="ECO:0000256" key="6">
    <source>
        <dbReference type="SAM" id="Phobius"/>
    </source>
</evidence>
<accession>E8WY71</accession>
<keyword evidence="5 6" id="KW-0472">Membrane</keyword>
<sequence length="138" mass="14870">MTHRLTSQQYLTLLAVVLTASFGDALLSRGMAQIGQVDLHHLPLLFHALANLNVIAGIFLLIGFFASYMTALSWADLTFVMPATAFGNVVIALISRFILHEHLSLSRWVGILLLTSAVGFVANRPARTDLATAPGVAL</sequence>
<evidence type="ECO:0000256" key="4">
    <source>
        <dbReference type="ARBA" id="ARBA00022989"/>
    </source>
</evidence>
<feature type="transmembrane region" description="Helical" evidence="6">
    <location>
        <begin position="77"/>
        <end position="99"/>
    </location>
</feature>
<reference evidence="8" key="1">
    <citation type="submission" date="2011-01" db="EMBL/GenBank/DDBJ databases">
        <title>Complete sequence of chromosome of Acidobacterium sp. MP5ACTX9.</title>
        <authorList>
            <consortium name="US DOE Joint Genome Institute"/>
            <person name="Lucas S."/>
            <person name="Copeland A."/>
            <person name="Lapidus A."/>
            <person name="Cheng J.-F."/>
            <person name="Goodwin L."/>
            <person name="Pitluck S."/>
            <person name="Teshima H."/>
            <person name="Detter J.C."/>
            <person name="Han C."/>
            <person name="Tapia R."/>
            <person name="Land M."/>
            <person name="Hauser L."/>
            <person name="Kyrpides N."/>
            <person name="Ivanova N."/>
            <person name="Ovchinnikova G."/>
            <person name="Pagani I."/>
            <person name="Rawat S.R."/>
            <person name="Mannisto M."/>
            <person name="Haggblom M.M."/>
            <person name="Woyke T."/>
        </authorList>
    </citation>
    <scope>NUCLEOTIDE SEQUENCE [LARGE SCALE GENOMIC DNA]</scope>
    <source>
        <strain evidence="8">MP5ACTX9</strain>
    </source>
</reference>
<name>E8WY71_GRATM</name>
<dbReference type="HOGENOM" id="CLU_131462_2_0_0"/>
<evidence type="ECO:0000256" key="3">
    <source>
        <dbReference type="ARBA" id="ARBA00022692"/>
    </source>
</evidence>
<dbReference type="PaxDb" id="1198114-AciX9_1646"/>
<feature type="transmembrane region" description="Helical" evidence="6">
    <location>
        <begin position="42"/>
        <end position="65"/>
    </location>
</feature>
<organism evidence="8">
    <name type="scientific">Granulicella tundricola (strain ATCC BAA-1859 / DSM 23138 / MP5ACTX9)</name>
    <dbReference type="NCBI Taxonomy" id="1198114"/>
    <lineage>
        <taxon>Bacteria</taxon>
        <taxon>Pseudomonadati</taxon>
        <taxon>Acidobacteriota</taxon>
        <taxon>Terriglobia</taxon>
        <taxon>Terriglobales</taxon>
        <taxon>Acidobacteriaceae</taxon>
        <taxon>Granulicella</taxon>
    </lineage>
</organism>
<keyword evidence="4 6" id="KW-1133">Transmembrane helix</keyword>
<dbReference type="Proteomes" id="UP000000343">
    <property type="component" value="Chromosome"/>
</dbReference>
<keyword evidence="8" id="KW-1185">Reference proteome</keyword>
<comment type="subcellular location">
    <subcellularLocation>
        <location evidence="1">Cell membrane</location>
        <topology evidence="1">Multi-pass membrane protein</topology>
    </subcellularLocation>
</comment>
<dbReference type="GO" id="GO:0022857">
    <property type="term" value="F:transmembrane transporter activity"/>
    <property type="evidence" value="ECO:0007669"/>
    <property type="project" value="InterPro"/>
</dbReference>
<dbReference type="InterPro" id="IPR000390">
    <property type="entry name" value="Small_drug/metabolite_transptr"/>
</dbReference>
<proteinExistence type="predicted"/>
<feature type="transmembrane region" description="Helical" evidence="6">
    <location>
        <begin position="105"/>
        <end position="122"/>
    </location>
</feature>